<evidence type="ECO:0000256" key="1">
    <source>
        <dbReference type="ARBA" id="ARBA00004651"/>
    </source>
</evidence>
<evidence type="ECO:0000256" key="8">
    <source>
        <dbReference type="ARBA" id="ARBA00037998"/>
    </source>
</evidence>
<dbReference type="Pfam" id="PF02653">
    <property type="entry name" value="BPD_transp_2"/>
    <property type="match status" value="1"/>
</dbReference>
<reference evidence="10 11" key="1">
    <citation type="submission" date="2020-04" db="EMBL/GenBank/DDBJ databases">
        <title>Enterovirga sp. isolate from soil.</title>
        <authorList>
            <person name="Chea S."/>
            <person name="Kim D.-U."/>
        </authorList>
    </citation>
    <scope>NUCLEOTIDE SEQUENCE [LARGE SCALE GENOMIC DNA]</scope>
    <source>
        <strain evidence="10 11">DB1703</strain>
    </source>
</reference>
<dbReference type="GO" id="GO:0022857">
    <property type="term" value="F:transmembrane transporter activity"/>
    <property type="evidence" value="ECO:0007669"/>
    <property type="project" value="InterPro"/>
</dbReference>
<feature type="transmembrane region" description="Helical" evidence="9">
    <location>
        <begin position="132"/>
        <end position="156"/>
    </location>
</feature>
<keyword evidence="6 9" id="KW-1133">Transmembrane helix</keyword>
<dbReference type="AlphaFoldDB" id="A0A849I5X0"/>
<evidence type="ECO:0000256" key="7">
    <source>
        <dbReference type="ARBA" id="ARBA00023136"/>
    </source>
</evidence>
<evidence type="ECO:0000256" key="2">
    <source>
        <dbReference type="ARBA" id="ARBA00022448"/>
    </source>
</evidence>
<comment type="similarity">
    <text evidence="8">Belongs to the binding-protein-dependent transport system permease family. LivHM subfamily.</text>
</comment>
<dbReference type="RefSeq" id="WP_171218308.1">
    <property type="nucleotide sequence ID" value="NZ_JABEPP010000003.1"/>
</dbReference>
<dbReference type="PANTHER" id="PTHR11795">
    <property type="entry name" value="BRANCHED-CHAIN AMINO ACID TRANSPORT SYSTEM PERMEASE PROTEIN LIVH"/>
    <property type="match status" value="1"/>
</dbReference>
<dbReference type="CDD" id="cd06582">
    <property type="entry name" value="TM_PBP1_LivH_like"/>
    <property type="match status" value="1"/>
</dbReference>
<dbReference type="GO" id="GO:0006865">
    <property type="term" value="P:amino acid transport"/>
    <property type="evidence" value="ECO:0007669"/>
    <property type="project" value="UniProtKB-KW"/>
</dbReference>
<dbReference type="PANTHER" id="PTHR11795:SF445">
    <property type="entry name" value="AMINO ACID ABC TRANSPORTER PERMEASE PROTEIN"/>
    <property type="match status" value="1"/>
</dbReference>
<organism evidence="10 11">
    <name type="scientific">Enterovirga aerilata</name>
    <dbReference type="NCBI Taxonomy" id="2730920"/>
    <lineage>
        <taxon>Bacteria</taxon>
        <taxon>Pseudomonadati</taxon>
        <taxon>Pseudomonadota</taxon>
        <taxon>Alphaproteobacteria</taxon>
        <taxon>Hyphomicrobiales</taxon>
        <taxon>Methylobacteriaceae</taxon>
        <taxon>Enterovirga</taxon>
    </lineage>
</organism>
<evidence type="ECO:0000313" key="11">
    <source>
        <dbReference type="Proteomes" id="UP000564885"/>
    </source>
</evidence>
<keyword evidence="2" id="KW-0813">Transport</keyword>
<proteinExistence type="inferred from homology"/>
<keyword evidence="4 9" id="KW-0812">Transmembrane</keyword>
<gene>
    <name evidence="10" type="ORF">HJG44_10355</name>
</gene>
<name>A0A849I5X0_9HYPH</name>
<keyword evidence="5" id="KW-0029">Amino-acid transport</keyword>
<feature type="transmembrane region" description="Helical" evidence="9">
    <location>
        <begin position="183"/>
        <end position="204"/>
    </location>
</feature>
<feature type="transmembrane region" description="Helical" evidence="9">
    <location>
        <begin position="49"/>
        <end position="77"/>
    </location>
</feature>
<dbReference type="InterPro" id="IPR052157">
    <property type="entry name" value="BCAA_transport_permease"/>
</dbReference>
<dbReference type="GO" id="GO:0005886">
    <property type="term" value="C:plasma membrane"/>
    <property type="evidence" value="ECO:0007669"/>
    <property type="project" value="UniProtKB-SubCell"/>
</dbReference>
<evidence type="ECO:0000256" key="5">
    <source>
        <dbReference type="ARBA" id="ARBA00022970"/>
    </source>
</evidence>
<keyword evidence="3" id="KW-1003">Cell membrane</keyword>
<keyword evidence="7 9" id="KW-0472">Membrane</keyword>
<evidence type="ECO:0000256" key="4">
    <source>
        <dbReference type="ARBA" id="ARBA00022692"/>
    </source>
</evidence>
<protein>
    <submittedName>
        <fullName evidence="10">Branched-chain amino acid ABC transporter permease</fullName>
    </submittedName>
</protein>
<feature type="transmembrane region" description="Helical" evidence="9">
    <location>
        <begin position="89"/>
        <end position="112"/>
    </location>
</feature>
<dbReference type="EMBL" id="JABEPP010000003">
    <property type="protein sequence ID" value="NNM72778.1"/>
    <property type="molecule type" value="Genomic_DNA"/>
</dbReference>
<accession>A0A849I5X0</accession>
<sequence length="297" mass="30653">MSQLVFDLVLRTGDVALVAVALSAAYSLVRFPNIATVYYATIGPFLTYVLARVGLAFWLAAALATVAVGVLAVVLNATVFDRLLRSGSAIAMIGSLAVGMLVTAVLLVTAGPDSMRFAFALSPPQDLLGARVTALQLWSMGLSSAALLGFALILFFTDIGRCMRATAANADLARATGIDAHGVIRVITFASGVLAALGGICLSLKGELNILMGPDLILPVFAAAILGGLGNPLGAILGAAVIALTEVIAASTNFGPLLGQAFLFLPVNYIGATSFAILVLALLFRPYGLFVNEVRRV</sequence>
<feature type="transmembrane region" description="Helical" evidence="9">
    <location>
        <begin position="261"/>
        <end position="284"/>
    </location>
</feature>
<evidence type="ECO:0000256" key="3">
    <source>
        <dbReference type="ARBA" id="ARBA00022475"/>
    </source>
</evidence>
<dbReference type="Proteomes" id="UP000564885">
    <property type="component" value="Unassembled WGS sequence"/>
</dbReference>
<evidence type="ECO:0000256" key="6">
    <source>
        <dbReference type="ARBA" id="ARBA00022989"/>
    </source>
</evidence>
<comment type="subcellular location">
    <subcellularLocation>
        <location evidence="1">Cell membrane</location>
        <topology evidence="1">Multi-pass membrane protein</topology>
    </subcellularLocation>
</comment>
<evidence type="ECO:0000256" key="9">
    <source>
        <dbReference type="SAM" id="Phobius"/>
    </source>
</evidence>
<dbReference type="InterPro" id="IPR001851">
    <property type="entry name" value="ABC_transp_permease"/>
</dbReference>
<evidence type="ECO:0000313" key="10">
    <source>
        <dbReference type="EMBL" id="NNM72778.1"/>
    </source>
</evidence>
<comment type="caution">
    <text evidence="10">The sequence shown here is derived from an EMBL/GenBank/DDBJ whole genome shotgun (WGS) entry which is preliminary data.</text>
</comment>
<feature type="transmembrane region" description="Helical" evidence="9">
    <location>
        <begin position="216"/>
        <end position="249"/>
    </location>
</feature>
<keyword evidence="11" id="KW-1185">Reference proteome</keyword>
<feature type="transmembrane region" description="Helical" evidence="9">
    <location>
        <begin position="12"/>
        <end position="29"/>
    </location>
</feature>